<reference evidence="5 6" key="1">
    <citation type="submission" date="2020-04" db="EMBL/GenBank/DDBJ databases">
        <title>Pseudoalteromonas caenipelagi sp. nov., isolated from a tidal flat.</title>
        <authorList>
            <person name="Park S."/>
            <person name="Yoon J.-H."/>
        </authorList>
    </citation>
    <scope>NUCLEOTIDE SEQUENCE [LARGE SCALE GENOMIC DNA]</scope>
    <source>
        <strain evidence="5 6">JBTF-M23</strain>
    </source>
</reference>
<accession>A0A849V8U4</accession>
<dbReference type="Gene3D" id="3.40.50.1390">
    <property type="entry name" value="Resolvase, N-terminal catalytic domain"/>
    <property type="match status" value="1"/>
</dbReference>
<dbReference type="RefSeq" id="WP_171624808.1">
    <property type="nucleotide sequence ID" value="NZ_JABBPG010000001.1"/>
</dbReference>
<evidence type="ECO:0000256" key="1">
    <source>
        <dbReference type="ARBA" id="ARBA00023125"/>
    </source>
</evidence>
<dbReference type="InterPro" id="IPR025827">
    <property type="entry name" value="Zn_ribbon_recom_dom"/>
</dbReference>
<dbReference type="InterPro" id="IPR036162">
    <property type="entry name" value="Resolvase-like_N_sf"/>
</dbReference>
<keyword evidence="3" id="KW-0175">Coiled coil</keyword>
<dbReference type="Pfam" id="PF07508">
    <property type="entry name" value="Recombinase"/>
    <property type="match status" value="1"/>
</dbReference>
<dbReference type="InterPro" id="IPR038109">
    <property type="entry name" value="DNA_bind_recomb_sf"/>
</dbReference>
<keyword evidence="2" id="KW-0233">DNA recombination</keyword>
<dbReference type="GO" id="GO:0000150">
    <property type="term" value="F:DNA strand exchange activity"/>
    <property type="evidence" value="ECO:0007669"/>
    <property type="project" value="InterPro"/>
</dbReference>
<feature type="coiled-coil region" evidence="3">
    <location>
        <begin position="368"/>
        <end position="425"/>
    </location>
</feature>
<dbReference type="InterPro" id="IPR006119">
    <property type="entry name" value="Resolv_N"/>
</dbReference>
<gene>
    <name evidence="5" type="ORF">HG263_04285</name>
</gene>
<dbReference type="Gene3D" id="3.90.1750.20">
    <property type="entry name" value="Putative Large Serine Recombinase, Chain B, Domain 2"/>
    <property type="match status" value="1"/>
</dbReference>
<dbReference type="PANTHER" id="PTHR30461">
    <property type="entry name" value="DNA-INVERTASE FROM LAMBDOID PROPHAGE"/>
    <property type="match status" value="1"/>
</dbReference>
<organism evidence="5 6">
    <name type="scientific">Pseudoalteromonas caenipelagi</name>
    <dbReference type="NCBI Taxonomy" id="2726988"/>
    <lineage>
        <taxon>Bacteria</taxon>
        <taxon>Pseudomonadati</taxon>
        <taxon>Pseudomonadota</taxon>
        <taxon>Gammaproteobacteria</taxon>
        <taxon>Alteromonadales</taxon>
        <taxon>Pseudoalteromonadaceae</taxon>
        <taxon>Pseudoalteromonas</taxon>
    </lineage>
</organism>
<dbReference type="Proteomes" id="UP000586305">
    <property type="component" value="Unassembled WGS sequence"/>
</dbReference>
<keyword evidence="6" id="KW-1185">Reference proteome</keyword>
<dbReference type="SUPFAM" id="SSF53041">
    <property type="entry name" value="Resolvase-like"/>
    <property type="match status" value="1"/>
</dbReference>
<dbReference type="CDD" id="cd00338">
    <property type="entry name" value="Ser_Recombinase"/>
    <property type="match status" value="1"/>
</dbReference>
<evidence type="ECO:0000313" key="5">
    <source>
        <dbReference type="EMBL" id="NOU49752.1"/>
    </source>
</evidence>
<sequence length="577" mass="67122">MKRKVYAYQRFSSDAQRGNSSLHRQSEQLKGWLSRHPECELAEEIVDEGISAYTGKNVSTGALGEFIARLESGLIEPKSIVLIEHFSRLTRQDLGEAEGLLKRLWKYGVSIAITKKDKIYEPEDVNDLVGRIELLLEIKAAYEDSEYRSRKVKGSYVRREENAKQGIVPKMRRPFWLNSDGTCNEHKSIIRDIFDLYLSGQGQRNILNAIKEKYPDASFLKKTNPSTVMDWITKDSVIGLWRGNKVYEAAIDESTYYQAQDIRENRKYKNIKPDSEWPLSGLIRCKGCGCGMSIQRSYNKKKGCYSLPLLRCSNTQRKGIKSPDCTTKSTFPLIIAHYFYFEYSRRTILEKLTKSELHKDRLQQESTLNRLLSKLSAKLDNYKEVSNEAEESGDNATVRHAFKHILTIEQEVEDVHQKLKSLKKDSHVEKAELILPDLIDLLKEPKRFNTAMHRLQVYAYLDGMKLYFDESRSLEYVEFSRKSKRYIIKCDDFPLPQLEIPNNYYSEENLFFPLTKMTDEDISIWKQAINIQNLRMNFPADTFKETDALVDEDQNEFLSSFDADLRKIDDERQKIKS</sequence>
<dbReference type="GO" id="GO:0003677">
    <property type="term" value="F:DNA binding"/>
    <property type="evidence" value="ECO:0007669"/>
    <property type="project" value="UniProtKB-KW"/>
</dbReference>
<protein>
    <recommendedName>
        <fullName evidence="4">Resolvase/invertase-type recombinase catalytic domain-containing protein</fullName>
    </recommendedName>
</protein>
<evidence type="ECO:0000256" key="2">
    <source>
        <dbReference type="ARBA" id="ARBA00023172"/>
    </source>
</evidence>
<keyword evidence="1" id="KW-0238">DNA-binding</keyword>
<evidence type="ECO:0000259" key="4">
    <source>
        <dbReference type="SMART" id="SM00857"/>
    </source>
</evidence>
<evidence type="ECO:0000256" key="3">
    <source>
        <dbReference type="SAM" id="Coils"/>
    </source>
</evidence>
<dbReference type="AlphaFoldDB" id="A0A849V8U4"/>
<evidence type="ECO:0000313" key="6">
    <source>
        <dbReference type="Proteomes" id="UP000586305"/>
    </source>
</evidence>
<dbReference type="PANTHER" id="PTHR30461:SF2">
    <property type="entry name" value="SERINE RECOMBINASE PINE-RELATED"/>
    <property type="match status" value="1"/>
</dbReference>
<dbReference type="EMBL" id="JABBPG010000001">
    <property type="protein sequence ID" value="NOU49752.1"/>
    <property type="molecule type" value="Genomic_DNA"/>
</dbReference>
<dbReference type="SMART" id="SM00857">
    <property type="entry name" value="Resolvase"/>
    <property type="match status" value="1"/>
</dbReference>
<comment type="caution">
    <text evidence="5">The sequence shown here is derived from an EMBL/GenBank/DDBJ whole genome shotgun (WGS) entry which is preliminary data.</text>
</comment>
<feature type="domain" description="Resolvase/invertase-type recombinase catalytic" evidence="4">
    <location>
        <begin position="5"/>
        <end position="165"/>
    </location>
</feature>
<name>A0A849V8U4_9GAMM</name>
<proteinExistence type="predicted"/>
<dbReference type="InterPro" id="IPR011109">
    <property type="entry name" value="DNA_bind_recombinase_dom"/>
</dbReference>
<dbReference type="InterPro" id="IPR050639">
    <property type="entry name" value="SSR_resolvase"/>
</dbReference>
<dbReference type="Pfam" id="PF13408">
    <property type="entry name" value="Zn_ribbon_recom"/>
    <property type="match status" value="1"/>
</dbReference>